<accession>B3T0F1</accession>
<sequence>MEENHMASFTYFFKLRVDLAKSSSGEELLSKWNEEAQAALGAMDAGIVQVWKDAADTTVYVIMTVEGENAIDAHGTALSIFGTLPMFQSGHLIMEEARSVVPYRDWATYLANRTS</sequence>
<organism evidence="1">
    <name type="scientific">uncultured marine microorganism HF4000_005H07</name>
    <dbReference type="NCBI Taxonomy" id="455506"/>
    <lineage>
        <taxon>unclassified sequences</taxon>
        <taxon>environmental samples</taxon>
    </lineage>
</organism>
<dbReference type="EMBL" id="EU016565">
    <property type="protein sequence ID" value="ABZ06060.1"/>
    <property type="molecule type" value="Genomic_DNA"/>
</dbReference>
<evidence type="ECO:0008006" key="2">
    <source>
        <dbReference type="Google" id="ProtNLM"/>
    </source>
</evidence>
<proteinExistence type="predicted"/>
<protein>
    <recommendedName>
        <fullName evidence="2">Muconolactone isomerase domain-containing protein</fullName>
    </recommendedName>
</protein>
<dbReference type="AlphaFoldDB" id="B3T0F1"/>
<evidence type="ECO:0000313" key="1">
    <source>
        <dbReference type="EMBL" id="ABZ06060.1"/>
    </source>
</evidence>
<gene>
    <name evidence="1" type="ORF">ALOHA_HF4000005H07ctg2g4</name>
</gene>
<reference evidence="1" key="1">
    <citation type="journal article" date="2008" name="ISME J.">
        <title>Genomic patterns of recombination, clonal divergence and environment in marine microbial populations.</title>
        <authorList>
            <person name="Konstantinidis K.T."/>
            <person name="Delong E.F."/>
        </authorList>
    </citation>
    <scope>NUCLEOTIDE SEQUENCE</scope>
</reference>
<name>B3T0F1_9ZZZZ</name>